<reference evidence="2" key="1">
    <citation type="journal article" date="2020" name="Nature">
        <title>Giant virus diversity and host interactions through global metagenomics.</title>
        <authorList>
            <person name="Schulz F."/>
            <person name="Roux S."/>
            <person name="Paez-Espino D."/>
            <person name="Jungbluth S."/>
            <person name="Walsh D.A."/>
            <person name="Denef V.J."/>
            <person name="McMahon K.D."/>
            <person name="Konstantinidis K.T."/>
            <person name="Eloe-Fadrosh E.A."/>
            <person name="Kyrpides N.C."/>
            <person name="Woyke T."/>
        </authorList>
    </citation>
    <scope>NUCLEOTIDE SEQUENCE</scope>
    <source>
        <strain evidence="2">GVMAG-M-3300020185-18</strain>
    </source>
</reference>
<dbReference type="AlphaFoldDB" id="A0A6C0C1X1"/>
<evidence type="ECO:0000256" key="1">
    <source>
        <dbReference type="SAM" id="MobiDB-lite"/>
    </source>
</evidence>
<protein>
    <submittedName>
        <fullName evidence="2">Uncharacterized protein</fullName>
    </submittedName>
</protein>
<feature type="compositionally biased region" description="Basic residues" evidence="1">
    <location>
        <begin position="73"/>
        <end position="117"/>
    </location>
</feature>
<organism evidence="2">
    <name type="scientific">viral metagenome</name>
    <dbReference type="NCBI Taxonomy" id="1070528"/>
    <lineage>
        <taxon>unclassified sequences</taxon>
        <taxon>metagenomes</taxon>
        <taxon>organismal metagenomes</taxon>
    </lineage>
</organism>
<feature type="region of interest" description="Disordered" evidence="1">
    <location>
        <begin position="57"/>
        <end position="125"/>
    </location>
</feature>
<accession>A0A6C0C1X1</accession>
<dbReference type="EMBL" id="MN739319">
    <property type="protein sequence ID" value="QHS98617.1"/>
    <property type="molecule type" value="Genomic_DNA"/>
</dbReference>
<sequence length="230" mass="27437">MFAEQDKLARTSKEIMDDAGLTGIFSDFNPEVQKVIAKTIRDILTKELKDLTPEQQIQKVKEIYPPQTNNSGSRKRKRNGGRKKRTRRRRKSRRKSRRRKRTRKRRKSRRKSRRKRGSGSNFLNDILQEEKQIQKKYENPTPEDLFKLIYNIENDTDNLTPEERIQFRNGVIAQGSDVKKLIYLISTWQVFQKGRKNKIKFFQYNDFDDFMNVVRAHISENRDSQSGGRR</sequence>
<name>A0A6C0C1X1_9ZZZZ</name>
<evidence type="ECO:0000313" key="2">
    <source>
        <dbReference type="EMBL" id="QHS98617.1"/>
    </source>
</evidence>
<proteinExistence type="predicted"/>